<comment type="caution">
    <text evidence="1">The sequence shown here is derived from an EMBL/GenBank/DDBJ whole genome shotgun (WGS) entry which is preliminary data.</text>
</comment>
<name>R9CH88_9CLOT</name>
<accession>R9CH88</accession>
<evidence type="ECO:0008006" key="3">
    <source>
        <dbReference type="Google" id="ProtNLM"/>
    </source>
</evidence>
<proteinExistence type="predicted"/>
<evidence type="ECO:0000313" key="2">
    <source>
        <dbReference type="Proteomes" id="UP000013988"/>
    </source>
</evidence>
<dbReference type="EMBL" id="ASRV01000091">
    <property type="protein sequence ID" value="EOR26571.1"/>
    <property type="molecule type" value="Genomic_DNA"/>
</dbReference>
<dbReference type="PATRIC" id="fig|1202534.3.peg.1532"/>
<dbReference type="Proteomes" id="UP000013988">
    <property type="component" value="Unassembled WGS sequence"/>
</dbReference>
<protein>
    <recommendedName>
        <fullName evidence="3">Lipoprotein</fullName>
    </recommendedName>
</protein>
<keyword evidence="2" id="KW-1185">Reference proteome</keyword>
<dbReference type="OrthoDB" id="1950593at2"/>
<organism evidence="1 2">
    <name type="scientific">Clostridium sartagoforme AAU1</name>
    <dbReference type="NCBI Taxonomy" id="1202534"/>
    <lineage>
        <taxon>Bacteria</taxon>
        <taxon>Bacillati</taxon>
        <taxon>Bacillota</taxon>
        <taxon>Clostridia</taxon>
        <taxon>Eubacteriales</taxon>
        <taxon>Clostridiaceae</taxon>
        <taxon>Clostridium</taxon>
    </lineage>
</organism>
<dbReference type="AlphaFoldDB" id="R9CH88"/>
<gene>
    <name evidence="1" type="ORF">A500_07666</name>
</gene>
<sequence>MKNRKIIMCYLLVIMNLFLLSCSKKEIHEEANIDLFNPKAASEVAKDYLNYVKENNIEEANNLCTDQLISKNKEISMGGTRIISYAPDNLIESSGSAYILFNVVRNSESESRCDLDNYAIKVVKIGDEYKIDEIKSINKKQVFVRDRSLRVIGEDGGKSDLILTLNNLPRDIYLSENKVMLYKEQTPNEKFGPISIGYRGQKVAISTIGDNKSFISIAYMEESKEAQAQAQSEEAGGSADKGITGSTNLEEVLDKPIAKKVISLDILDNIKLQDLIFSKEEEYLIVSYLNSNSLNRMNVYSTSKGDLIKLKFNEMFPEDKYNIALKEFDKNTITIEVTGKTKLDNINKEVIGNYKVNMEEEEIEKIFNS</sequence>
<dbReference type="PROSITE" id="PS51257">
    <property type="entry name" value="PROKAR_LIPOPROTEIN"/>
    <property type="match status" value="1"/>
</dbReference>
<evidence type="ECO:0000313" key="1">
    <source>
        <dbReference type="EMBL" id="EOR26571.1"/>
    </source>
</evidence>
<dbReference type="RefSeq" id="WP_016206930.1">
    <property type="nucleotide sequence ID" value="NZ_ASRV01000091.1"/>
</dbReference>
<reference evidence="1 2" key="1">
    <citation type="submission" date="2013-03" db="EMBL/GenBank/DDBJ databases">
        <title>Whole genome shotgun sequencing of Clostridium sartagoforme AAU1.</title>
        <authorList>
            <person name="Joshi C.G."/>
            <person name="Duggirala S.M."/>
            <person name="Nathani N.M."/>
            <person name="Bhatt V.D."/>
            <person name="Patel A.K."/>
            <person name="Pandya P.R."/>
            <person name="KaPatel J.A."/>
        </authorList>
    </citation>
    <scope>NUCLEOTIDE SEQUENCE [LARGE SCALE GENOMIC DNA]</scope>
    <source>
        <strain evidence="1 2">AAU1</strain>
    </source>
</reference>